<dbReference type="Pfam" id="PF00990">
    <property type="entry name" value="GGDEF"/>
    <property type="match status" value="1"/>
</dbReference>
<reference evidence="3 4" key="1">
    <citation type="submission" date="2016-10" db="EMBL/GenBank/DDBJ databases">
        <authorList>
            <person name="de Groot N.N."/>
        </authorList>
    </citation>
    <scope>NUCLEOTIDE SEQUENCE [LARGE SCALE GENOMIC DNA]</scope>
    <source>
        <strain evidence="3 4">DSM 43941</strain>
    </source>
</reference>
<dbReference type="EMBL" id="LT629758">
    <property type="protein sequence ID" value="SDT80296.1"/>
    <property type="molecule type" value="Genomic_DNA"/>
</dbReference>
<keyword evidence="1" id="KW-0472">Membrane</keyword>
<dbReference type="GO" id="GO:0005886">
    <property type="term" value="C:plasma membrane"/>
    <property type="evidence" value="ECO:0007669"/>
    <property type="project" value="TreeGrafter"/>
</dbReference>
<gene>
    <name evidence="3" type="ORF">SAMN04489716_9144</name>
</gene>
<dbReference type="InterPro" id="IPR000160">
    <property type="entry name" value="GGDEF_dom"/>
</dbReference>
<dbReference type="Gene3D" id="3.30.70.270">
    <property type="match status" value="1"/>
</dbReference>
<keyword evidence="1" id="KW-1133">Transmembrane helix</keyword>
<protein>
    <submittedName>
        <fullName evidence="3">Diguanylate cyclase (GGDEF) domain-containing protein</fullName>
    </submittedName>
</protein>
<dbReference type="AlphaFoldDB" id="A0A1H2DDG5"/>
<evidence type="ECO:0000256" key="1">
    <source>
        <dbReference type="SAM" id="Phobius"/>
    </source>
</evidence>
<name>A0A1H2DDG5_9ACTN</name>
<dbReference type="FunFam" id="3.30.70.270:FF:000001">
    <property type="entry name" value="Diguanylate cyclase domain protein"/>
    <property type="match status" value="1"/>
</dbReference>
<feature type="transmembrane region" description="Helical" evidence="1">
    <location>
        <begin position="158"/>
        <end position="177"/>
    </location>
</feature>
<dbReference type="GO" id="GO:0043709">
    <property type="term" value="P:cell adhesion involved in single-species biofilm formation"/>
    <property type="evidence" value="ECO:0007669"/>
    <property type="project" value="TreeGrafter"/>
</dbReference>
<dbReference type="CDD" id="cd01949">
    <property type="entry name" value="GGDEF"/>
    <property type="match status" value="1"/>
</dbReference>
<feature type="domain" description="GGDEF" evidence="2">
    <location>
        <begin position="220"/>
        <end position="349"/>
    </location>
</feature>
<feature type="transmembrane region" description="Helical" evidence="1">
    <location>
        <begin position="55"/>
        <end position="73"/>
    </location>
</feature>
<dbReference type="InterPro" id="IPR029787">
    <property type="entry name" value="Nucleotide_cyclase"/>
</dbReference>
<dbReference type="InterPro" id="IPR043128">
    <property type="entry name" value="Rev_trsase/Diguanyl_cyclase"/>
</dbReference>
<keyword evidence="4" id="KW-1185">Reference proteome</keyword>
<keyword evidence="1" id="KW-0812">Transmembrane</keyword>
<dbReference type="GO" id="GO:1902201">
    <property type="term" value="P:negative regulation of bacterial-type flagellum-dependent cell motility"/>
    <property type="evidence" value="ECO:0007669"/>
    <property type="project" value="TreeGrafter"/>
</dbReference>
<accession>A0A1H2DDG5</accession>
<dbReference type="GO" id="GO:0052621">
    <property type="term" value="F:diguanylate cyclase activity"/>
    <property type="evidence" value="ECO:0007669"/>
    <property type="project" value="TreeGrafter"/>
</dbReference>
<dbReference type="Proteomes" id="UP000198688">
    <property type="component" value="Chromosome I"/>
</dbReference>
<evidence type="ECO:0000259" key="2">
    <source>
        <dbReference type="PROSITE" id="PS50887"/>
    </source>
</evidence>
<dbReference type="PANTHER" id="PTHR45138:SF9">
    <property type="entry name" value="DIGUANYLATE CYCLASE DGCM-RELATED"/>
    <property type="match status" value="1"/>
</dbReference>
<dbReference type="PANTHER" id="PTHR45138">
    <property type="entry name" value="REGULATORY COMPONENTS OF SENSORY TRANSDUCTION SYSTEM"/>
    <property type="match status" value="1"/>
</dbReference>
<evidence type="ECO:0000313" key="4">
    <source>
        <dbReference type="Proteomes" id="UP000198688"/>
    </source>
</evidence>
<dbReference type="NCBIfam" id="TIGR00254">
    <property type="entry name" value="GGDEF"/>
    <property type="match status" value="1"/>
</dbReference>
<sequence length="361" mass="38563">MSSDRASAGLFTPSWLCPRPVDRSRLFELDEQLGSHGNIAQVLIPLSLVLSSMWLGPWALLPLIFPVPLFVAMPWLIRHVRQPEWLLLAGVLGLGATLAVSIAMTGGVRSPLVPWAVFIWPGISARFPRRAGALIAAVIGVLMTVACILAPPRPPAPTPAVVVCLIAALVTTAYYTGVLSRAEHDQRAAATFDQLTGLLTRAALARRFDDLRREAVQHQWPLSLLVCDVDHFKRVNDTWGHDRGDAVLRATAAALERGARSSDLLCRFGGEEFVLVLPGAPACEAAEVAERLRLAVAGAQPAGLPVTASFGVSCAYGTDIDFAVLFRTADAALYRAKSAGRDQVMVGADHGAAGTDTARAW</sequence>
<dbReference type="InterPro" id="IPR050469">
    <property type="entry name" value="Diguanylate_Cyclase"/>
</dbReference>
<dbReference type="PROSITE" id="PS50887">
    <property type="entry name" value="GGDEF"/>
    <property type="match status" value="1"/>
</dbReference>
<dbReference type="STRING" id="113562.SAMN04489716_9144"/>
<dbReference type="SUPFAM" id="SSF55073">
    <property type="entry name" value="Nucleotide cyclase"/>
    <property type="match status" value="1"/>
</dbReference>
<dbReference type="SMART" id="SM00267">
    <property type="entry name" value="GGDEF"/>
    <property type="match status" value="1"/>
</dbReference>
<evidence type="ECO:0000313" key="3">
    <source>
        <dbReference type="EMBL" id="SDT80296.1"/>
    </source>
</evidence>
<proteinExistence type="predicted"/>
<organism evidence="3 4">
    <name type="scientific">Actinoplanes derwentensis</name>
    <dbReference type="NCBI Taxonomy" id="113562"/>
    <lineage>
        <taxon>Bacteria</taxon>
        <taxon>Bacillati</taxon>
        <taxon>Actinomycetota</taxon>
        <taxon>Actinomycetes</taxon>
        <taxon>Micromonosporales</taxon>
        <taxon>Micromonosporaceae</taxon>
        <taxon>Actinoplanes</taxon>
    </lineage>
</organism>
<feature type="transmembrane region" description="Helical" evidence="1">
    <location>
        <begin position="134"/>
        <end position="152"/>
    </location>
</feature>
<feature type="transmembrane region" description="Helical" evidence="1">
    <location>
        <begin position="85"/>
        <end position="106"/>
    </location>
</feature>